<organism evidence="1 2">
    <name type="scientific">Salix viminalis</name>
    <name type="common">Common osier</name>
    <name type="synonym">Basket willow</name>
    <dbReference type="NCBI Taxonomy" id="40686"/>
    <lineage>
        <taxon>Eukaryota</taxon>
        <taxon>Viridiplantae</taxon>
        <taxon>Streptophyta</taxon>
        <taxon>Embryophyta</taxon>
        <taxon>Tracheophyta</taxon>
        <taxon>Spermatophyta</taxon>
        <taxon>Magnoliopsida</taxon>
        <taxon>eudicotyledons</taxon>
        <taxon>Gunneridae</taxon>
        <taxon>Pentapetalae</taxon>
        <taxon>rosids</taxon>
        <taxon>fabids</taxon>
        <taxon>Malpighiales</taxon>
        <taxon>Salicaceae</taxon>
        <taxon>Saliceae</taxon>
        <taxon>Salix</taxon>
    </lineage>
</organism>
<evidence type="ECO:0000313" key="2">
    <source>
        <dbReference type="Proteomes" id="UP001151529"/>
    </source>
</evidence>
<reference evidence="1" key="2">
    <citation type="journal article" date="2023" name="Int. J. Mol. Sci.">
        <title>De Novo Assembly and Annotation of 11 Diverse Shrub Willow (Salix) Genomes Reveals Novel Gene Organization in Sex-Linked Regions.</title>
        <authorList>
            <person name="Hyden B."/>
            <person name="Feng K."/>
            <person name="Yates T.B."/>
            <person name="Jawdy S."/>
            <person name="Cereghino C."/>
            <person name="Smart L.B."/>
            <person name="Muchero W."/>
        </authorList>
    </citation>
    <scope>NUCLEOTIDE SEQUENCE [LARGE SCALE GENOMIC DNA]</scope>
    <source>
        <tissue evidence="1">Shoot tip</tissue>
    </source>
</reference>
<protein>
    <recommendedName>
        <fullName evidence="3">AB hydrolase-1 domain-containing protein</fullName>
    </recommendedName>
</protein>
<dbReference type="Proteomes" id="UP001151529">
    <property type="component" value="Chromosome 7"/>
</dbReference>
<dbReference type="PANTHER" id="PTHR43139:SF61">
    <property type="entry name" value="ALPHA_BETA-HYDROLASES SUPERFAMILY PROTEIN"/>
    <property type="match status" value="1"/>
</dbReference>
<dbReference type="PANTHER" id="PTHR43139">
    <property type="entry name" value="SI:DKEY-122A22.2"/>
    <property type="match status" value="1"/>
</dbReference>
<dbReference type="Gene3D" id="3.40.50.1820">
    <property type="entry name" value="alpha/beta hydrolase"/>
    <property type="match status" value="1"/>
</dbReference>
<dbReference type="InterPro" id="IPR029058">
    <property type="entry name" value="AB_hydrolase_fold"/>
</dbReference>
<name>A0A9Q0SIF7_SALVM</name>
<evidence type="ECO:0000313" key="1">
    <source>
        <dbReference type="EMBL" id="KAJ6678632.1"/>
    </source>
</evidence>
<dbReference type="AlphaFoldDB" id="A0A9Q0SIF7"/>
<accession>A0A9Q0SIF7</accession>
<dbReference type="EMBL" id="JAPFFL010000014">
    <property type="protein sequence ID" value="KAJ6678632.1"/>
    <property type="molecule type" value="Genomic_DNA"/>
</dbReference>
<dbReference type="SUPFAM" id="SSF53474">
    <property type="entry name" value="alpha/beta-Hydrolases"/>
    <property type="match status" value="1"/>
</dbReference>
<comment type="caution">
    <text evidence="1">The sequence shown here is derived from an EMBL/GenBank/DDBJ whole genome shotgun (WGS) entry which is preliminary data.</text>
</comment>
<gene>
    <name evidence="1" type="ORF">OIU85_009135</name>
</gene>
<keyword evidence="2" id="KW-1185">Reference proteome</keyword>
<proteinExistence type="predicted"/>
<reference evidence="1" key="1">
    <citation type="submission" date="2022-11" db="EMBL/GenBank/DDBJ databases">
        <authorList>
            <person name="Hyden B.L."/>
            <person name="Feng K."/>
            <person name="Yates T."/>
            <person name="Jawdy S."/>
            <person name="Smart L.B."/>
            <person name="Muchero W."/>
        </authorList>
    </citation>
    <scope>NUCLEOTIDE SEQUENCE</scope>
    <source>
        <tissue evidence="1">Shoot tip</tissue>
    </source>
</reference>
<evidence type="ECO:0008006" key="3">
    <source>
        <dbReference type="Google" id="ProtNLM"/>
    </source>
</evidence>
<dbReference type="InterPro" id="IPR052370">
    <property type="entry name" value="Meta-cleavage_hydrolase"/>
</dbReference>
<sequence>MSQPVFFVQQYILSRKNPQKVMFTNRKERAELLEGLVINNKDPTIPKFVQKIHLLWGENDQIFKLEHAQNMKEKLGEMATFQGIQKAGHLVQLERPCLYNSCLKQFLTSLLESEVQK</sequence>
<dbReference type="OrthoDB" id="6431331at2759"/>